<dbReference type="AlphaFoldDB" id="A0A1G8VQ27"/>
<feature type="domain" description="O-antigen ligase-related" evidence="6">
    <location>
        <begin position="199"/>
        <end position="343"/>
    </location>
</feature>
<evidence type="ECO:0000259" key="6">
    <source>
        <dbReference type="Pfam" id="PF04932"/>
    </source>
</evidence>
<keyword evidence="7" id="KW-0436">Ligase</keyword>
<name>A0A1G8VQ27_9EURY</name>
<keyword evidence="2 5" id="KW-0812">Transmembrane</keyword>
<organism evidence="7 8">
    <name type="scientific">Natronorubrum texcoconense</name>
    <dbReference type="NCBI Taxonomy" id="1095776"/>
    <lineage>
        <taxon>Archaea</taxon>
        <taxon>Methanobacteriati</taxon>
        <taxon>Methanobacteriota</taxon>
        <taxon>Stenosarchaea group</taxon>
        <taxon>Halobacteria</taxon>
        <taxon>Halobacteriales</taxon>
        <taxon>Natrialbaceae</taxon>
        <taxon>Natronorubrum</taxon>
    </lineage>
</organism>
<keyword evidence="4 5" id="KW-0472">Membrane</keyword>
<feature type="transmembrane region" description="Helical" evidence="5">
    <location>
        <begin position="100"/>
        <end position="117"/>
    </location>
</feature>
<dbReference type="GO" id="GO:0016020">
    <property type="term" value="C:membrane"/>
    <property type="evidence" value="ECO:0007669"/>
    <property type="project" value="UniProtKB-SubCell"/>
</dbReference>
<feature type="transmembrane region" description="Helical" evidence="5">
    <location>
        <begin position="41"/>
        <end position="60"/>
    </location>
</feature>
<evidence type="ECO:0000256" key="2">
    <source>
        <dbReference type="ARBA" id="ARBA00022692"/>
    </source>
</evidence>
<proteinExistence type="predicted"/>
<feature type="transmembrane region" description="Helical" evidence="5">
    <location>
        <begin position="129"/>
        <end position="146"/>
    </location>
</feature>
<feature type="transmembrane region" description="Helical" evidence="5">
    <location>
        <begin position="365"/>
        <end position="384"/>
    </location>
</feature>
<feature type="transmembrane region" description="Helical" evidence="5">
    <location>
        <begin position="337"/>
        <end position="358"/>
    </location>
</feature>
<dbReference type="GO" id="GO:0016874">
    <property type="term" value="F:ligase activity"/>
    <property type="evidence" value="ECO:0007669"/>
    <property type="project" value="UniProtKB-KW"/>
</dbReference>
<protein>
    <submittedName>
        <fullName evidence="7">O-antigen ligase</fullName>
    </submittedName>
</protein>
<feature type="transmembrane region" description="Helical" evidence="5">
    <location>
        <begin position="161"/>
        <end position="180"/>
    </location>
</feature>
<feature type="transmembrane region" description="Helical" evidence="5">
    <location>
        <begin position="189"/>
        <end position="222"/>
    </location>
</feature>
<feature type="transmembrane region" description="Helical" evidence="5">
    <location>
        <begin position="242"/>
        <end position="260"/>
    </location>
</feature>
<feature type="transmembrane region" description="Helical" evidence="5">
    <location>
        <begin position="67"/>
        <end position="88"/>
    </location>
</feature>
<keyword evidence="3 5" id="KW-1133">Transmembrane helix</keyword>
<feature type="transmembrane region" description="Helical" evidence="5">
    <location>
        <begin position="12"/>
        <end position="29"/>
    </location>
</feature>
<dbReference type="PANTHER" id="PTHR37422:SF13">
    <property type="entry name" value="LIPOPOLYSACCHARIDE BIOSYNTHESIS PROTEIN PA4999-RELATED"/>
    <property type="match status" value="1"/>
</dbReference>
<dbReference type="Pfam" id="PF04932">
    <property type="entry name" value="Wzy_C"/>
    <property type="match status" value="1"/>
</dbReference>
<dbReference type="EMBL" id="FNFE01000001">
    <property type="protein sequence ID" value="SDJ68196.1"/>
    <property type="molecule type" value="Genomic_DNA"/>
</dbReference>
<sequence>MSTKDAWSFSQLFSFESLFILFLFASLWQEFPYIKSTGVDLTILFFVTILFWSAYLLYVGGWKITSAMLLFTAPVAIFIIYATISATWSPSNNYATHKLVRLYSLVPGSILGALIIGQSRIRLHRFLRLLGIFGSALVISVIFQIFTGEMSQGFHIGDRSYLLPSRVMGASALIFIYWLTTVRQLHTRLILVGVIGTHLIAILLAGSRAAFISLIAASAIFLLLQFSLNDYELYVPTVIRDLATGGTIALGILIAALPIIDITEVRAIRRTLRIIYTGETETALLARFDHVGSSVELWIQSPLFGHGIGSYGVLFWGEDIVAYPHNIILEVLSELGLIGLLLFGTIVVLSLSRLYLFYNFLPKNMGSFLVSFILFWFISSLFSFDMTGNRYLFMSLALGYVSAGIYCSKENGVQCSDRQYSYENSK</sequence>
<evidence type="ECO:0000313" key="8">
    <source>
        <dbReference type="Proteomes" id="UP000198882"/>
    </source>
</evidence>
<evidence type="ECO:0000256" key="5">
    <source>
        <dbReference type="SAM" id="Phobius"/>
    </source>
</evidence>
<evidence type="ECO:0000256" key="1">
    <source>
        <dbReference type="ARBA" id="ARBA00004141"/>
    </source>
</evidence>
<evidence type="ECO:0000313" key="7">
    <source>
        <dbReference type="EMBL" id="SDJ68196.1"/>
    </source>
</evidence>
<dbReference type="PANTHER" id="PTHR37422">
    <property type="entry name" value="TEICHURONIC ACID BIOSYNTHESIS PROTEIN TUAE"/>
    <property type="match status" value="1"/>
</dbReference>
<accession>A0A1G8VQ27</accession>
<dbReference type="Proteomes" id="UP000198882">
    <property type="component" value="Unassembled WGS sequence"/>
</dbReference>
<gene>
    <name evidence="7" type="ORF">SAMN04515672_1452</name>
</gene>
<comment type="subcellular location">
    <subcellularLocation>
        <location evidence="1">Membrane</location>
        <topology evidence="1">Multi-pass membrane protein</topology>
    </subcellularLocation>
</comment>
<dbReference type="OrthoDB" id="202999at2157"/>
<keyword evidence="8" id="KW-1185">Reference proteome</keyword>
<evidence type="ECO:0000256" key="3">
    <source>
        <dbReference type="ARBA" id="ARBA00022989"/>
    </source>
</evidence>
<evidence type="ECO:0000256" key="4">
    <source>
        <dbReference type="ARBA" id="ARBA00023136"/>
    </source>
</evidence>
<dbReference type="InterPro" id="IPR007016">
    <property type="entry name" value="O-antigen_ligase-rel_domated"/>
</dbReference>
<reference evidence="8" key="1">
    <citation type="submission" date="2016-10" db="EMBL/GenBank/DDBJ databases">
        <authorList>
            <person name="Varghese N."/>
            <person name="Submissions S."/>
        </authorList>
    </citation>
    <scope>NUCLEOTIDE SEQUENCE [LARGE SCALE GENOMIC DNA]</scope>
    <source>
        <strain evidence="8">B4,CECT 8067,JCM 17497</strain>
    </source>
</reference>
<dbReference type="InterPro" id="IPR051533">
    <property type="entry name" value="WaaL-like"/>
</dbReference>
<dbReference type="STRING" id="1095776.SAMN04515672_1452"/>